<feature type="domain" description="Hedgehog/Intein (Hint)" evidence="1">
    <location>
        <begin position="321"/>
        <end position="461"/>
    </location>
</feature>
<dbReference type="AlphaFoldDB" id="A0A1X7A9L0"/>
<protein>
    <recommendedName>
        <fullName evidence="1">Hedgehog/Intein (Hint) domain-containing protein</fullName>
    </recommendedName>
</protein>
<dbReference type="InterPro" id="IPR049804">
    <property type="entry name" value="Choice_anch_L"/>
</dbReference>
<dbReference type="Pfam" id="PF17963">
    <property type="entry name" value="Big_9"/>
    <property type="match status" value="1"/>
</dbReference>
<dbReference type="Gene3D" id="2.170.16.10">
    <property type="entry name" value="Hedgehog/Intein (Hint) domain"/>
    <property type="match status" value="1"/>
</dbReference>
<sequence length="510" mass="53632">MDMAEAIFGAGVELKSATYTGASQSSGIYSDGLSTSPGVVPSDEGVILSTGRASDFTNSYGTANQAGNTTTSMGTAGDSDLTAVSGYRTYDAAVLEATFIPEGSELTMQIVFSSEEYLEYVGTGFNDVCAIWVNGVQAELTVGTGDITINNINPGSNSNLYQNNPASTDPHNTEMDGFTVTLTLKAPVSPGQENTIKIGIADAGDRLYDSNLLIAGDSIQCALIAGDDEVSTAIGQDVVLDALANDSSLSGGTLTITHVNGQAVVAGSTVVLPTGEAILVNADGTLTITGDDEAGSNVFTYTVQDGDGNTDVAFVEVETVPCFTRGTLIITAEGQRPVEDLQPDDLVMTRDHGLQPLRWVGCRRVRASGTFAPVVIAESAFGNHAELRVSQQHRVLVRSPRWDVDLGLGTSEALVSAKSLVGHDGVYLDRSGGTVEYFHLLFDQHEIIWSNGLPTESYHPGPLTMAGLDDGARREVLSLFPEIDPDTLSGYGPAARPVIKRFEARAVLGY</sequence>
<evidence type="ECO:0000259" key="1">
    <source>
        <dbReference type="Pfam" id="PF13403"/>
    </source>
</evidence>
<dbReference type="SUPFAM" id="SSF51294">
    <property type="entry name" value="Hedgehog/intein (Hint) domain"/>
    <property type="match status" value="1"/>
</dbReference>
<gene>
    <name evidence="2" type="ORF">PSM7751_04065</name>
</gene>
<keyword evidence="3" id="KW-1185">Reference proteome</keyword>
<proteinExistence type="predicted"/>
<evidence type="ECO:0000313" key="2">
    <source>
        <dbReference type="EMBL" id="SLN73592.1"/>
    </source>
</evidence>
<reference evidence="3" key="1">
    <citation type="submission" date="2017-03" db="EMBL/GenBank/DDBJ databases">
        <authorList>
            <person name="Rodrigo-Torres L."/>
            <person name="Arahal R.D."/>
            <person name="Lucena T."/>
        </authorList>
    </citation>
    <scope>NUCLEOTIDE SEQUENCE [LARGE SCALE GENOMIC DNA]</scope>
    <source>
        <strain evidence="3">CECT 7751</strain>
    </source>
</reference>
<dbReference type="Proteomes" id="UP000193963">
    <property type="component" value="Unassembled WGS sequence"/>
</dbReference>
<dbReference type="Pfam" id="PF13403">
    <property type="entry name" value="Hint_2"/>
    <property type="match status" value="1"/>
</dbReference>
<evidence type="ECO:0000313" key="3">
    <source>
        <dbReference type="Proteomes" id="UP000193963"/>
    </source>
</evidence>
<name>A0A1X7A9L0_9RHOB</name>
<dbReference type="NCBIfam" id="NF038133">
    <property type="entry name" value="choice_anch_L"/>
    <property type="match status" value="1"/>
</dbReference>
<accession>A0A1X7A9L0</accession>
<dbReference type="EMBL" id="FWFN01000010">
    <property type="protein sequence ID" value="SLN73592.1"/>
    <property type="molecule type" value="Genomic_DNA"/>
</dbReference>
<organism evidence="2 3">
    <name type="scientific">Pseudooceanicola marinus</name>
    <dbReference type="NCBI Taxonomy" id="396013"/>
    <lineage>
        <taxon>Bacteria</taxon>
        <taxon>Pseudomonadati</taxon>
        <taxon>Pseudomonadota</taxon>
        <taxon>Alphaproteobacteria</taxon>
        <taxon>Rhodobacterales</taxon>
        <taxon>Paracoccaceae</taxon>
        <taxon>Pseudooceanicola</taxon>
    </lineage>
</organism>
<dbReference type="InterPro" id="IPR028992">
    <property type="entry name" value="Hedgehog/Intein_dom"/>
</dbReference>
<dbReference type="InterPro" id="IPR036844">
    <property type="entry name" value="Hint_dom_sf"/>
</dbReference>